<reference evidence="1" key="2">
    <citation type="submission" date="2020-09" db="EMBL/GenBank/DDBJ databases">
        <authorList>
            <person name="Sun Q."/>
            <person name="Zhou Y."/>
        </authorList>
    </citation>
    <scope>NUCLEOTIDE SEQUENCE</scope>
    <source>
        <strain evidence="1">CGMCC 1.15360</strain>
    </source>
</reference>
<gene>
    <name evidence="1" type="ORF">GCM10010990_14050</name>
</gene>
<accession>A0A916YX45</accession>
<organism evidence="1 2">
    <name type="scientific">Croceicoccus mobilis</name>
    <dbReference type="NCBI Taxonomy" id="1703339"/>
    <lineage>
        <taxon>Bacteria</taxon>
        <taxon>Pseudomonadati</taxon>
        <taxon>Pseudomonadota</taxon>
        <taxon>Alphaproteobacteria</taxon>
        <taxon>Sphingomonadales</taxon>
        <taxon>Erythrobacteraceae</taxon>
        <taxon>Croceicoccus</taxon>
    </lineage>
</organism>
<dbReference type="OrthoDB" id="9801336at2"/>
<dbReference type="Proteomes" id="UP000612349">
    <property type="component" value="Unassembled WGS sequence"/>
</dbReference>
<dbReference type="RefSeq" id="WP_066775534.1">
    <property type="nucleotide sequence ID" value="NZ_BMIP01000002.1"/>
</dbReference>
<keyword evidence="2" id="KW-1185">Reference proteome</keyword>
<protein>
    <recommendedName>
        <fullName evidence="3">Glycosyltransferase family 1 protein</fullName>
    </recommendedName>
</protein>
<proteinExistence type="predicted"/>
<evidence type="ECO:0000313" key="2">
    <source>
        <dbReference type="Proteomes" id="UP000612349"/>
    </source>
</evidence>
<dbReference type="AlphaFoldDB" id="A0A916YX45"/>
<evidence type="ECO:0000313" key="1">
    <source>
        <dbReference type="EMBL" id="GGD65766.1"/>
    </source>
</evidence>
<dbReference type="EMBL" id="BMIP01000002">
    <property type="protein sequence ID" value="GGD65766.1"/>
    <property type="molecule type" value="Genomic_DNA"/>
</dbReference>
<comment type="caution">
    <text evidence="1">The sequence shown here is derived from an EMBL/GenBank/DDBJ whole genome shotgun (WGS) entry which is preliminary data.</text>
</comment>
<evidence type="ECO:0008006" key="3">
    <source>
        <dbReference type="Google" id="ProtNLM"/>
    </source>
</evidence>
<name>A0A916YX45_9SPHN</name>
<sequence>MAEKLRIVVCGYIGLFPAGGAVWDYIQYVMGFAGMGHDVYYIEDTGTWPSFVPEGEPGDGRFNIAYLTKAMEDLGLGDRWAYRDPATLGWFGLPEAQVVRIMRSADIFISISCSAALREEWIDIPVRIVIDSDPMFTQMQLTGDDGFTKGARGLKAKLAAYTHHFTFGENIGADDCLVPQCGIDWIPTRQPIALDRWDSDPPGAGLPFSTVMNWSALPPLEFHGETYGQKDSEFGLVIDVPAHCPNRSFDLAVNGQDKPGFPTERIAAAGWRLLDPAKTVPDAQSYHDFILQSAGEISVAKHAYVASRSGWFSCRTACYLAASRPAVVQDTGWSRYVPPGDGLYAFSTREEAIEHTRRIGSDLPRHARAARALAHEHFDASLVLSQMIERARVHA</sequence>
<reference evidence="1" key="1">
    <citation type="journal article" date="2014" name="Int. J. Syst. Evol. Microbiol.">
        <title>Complete genome sequence of Corynebacterium casei LMG S-19264T (=DSM 44701T), isolated from a smear-ripened cheese.</title>
        <authorList>
            <consortium name="US DOE Joint Genome Institute (JGI-PGF)"/>
            <person name="Walter F."/>
            <person name="Albersmeier A."/>
            <person name="Kalinowski J."/>
            <person name="Ruckert C."/>
        </authorList>
    </citation>
    <scope>NUCLEOTIDE SEQUENCE</scope>
    <source>
        <strain evidence="1">CGMCC 1.15360</strain>
    </source>
</reference>